<name>A0A6J7K8N1_9ZZZZ</name>
<protein>
    <submittedName>
        <fullName evidence="2">Unannotated protein</fullName>
    </submittedName>
</protein>
<evidence type="ECO:0000256" key="1">
    <source>
        <dbReference type="SAM" id="MobiDB-lite"/>
    </source>
</evidence>
<dbReference type="AlphaFoldDB" id="A0A6J7K8N1"/>
<feature type="region of interest" description="Disordered" evidence="1">
    <location>
        <begin position="1"/>
        <end position="26"/>
    </location>
</feature>
<feature type="compositionally biased region" description="Basic and acidic residues" evidence="1">
    <location>
        <begin position="1"/>
        <end position="20"/>
    </location>
</feature>
<evidence type="ECO:0000313" key="2">
    <source>
        <dbReference type="EMBL" id="CAB4950514.1"/>
    </source>
</evidence>
<dbReference type="EMBL" id="CAFBND010000075">
    <property type="protein sequence ID" value="CAB4950514.1"/>
    <property type="molecule type" value="Genomic_DNA"/>
</dbReference>
<reference evidence="2" key="1">
    <citation type="submission" date="2020-05" db="EMBL/GenBank/DDBJ databases">
        <authorList>
            <person name="Chiriac C."/>
            <person name="Salcher M."/>
            <person name="Ghai R."/>
            <person name="Kavagutti S V."/>
        </authorList>
    </citation>
    <scope>NUCLEOTIDE SEQUENCE</scope>
</reference>
<accession>A0A6J7K8N1</accession>
<organism evidence="2">
    <name type="scientific">freshwater metagenome</name>
    <dbReference type="NCBI Taxonomy" id="449393"/>
    <lineage>
        <taxon>unclassified sequences</taxon>
        <taxon>metagenomes</taxon>
        <taxon>ecological metagenomes</taxon>
    </lineage>
</organism>
<sequence>MSGDGMFDRLHDRLGEEHTDSPLTLSDLLDFPDDERAVVRHIMRAKHPERAHEVAAGLGLSTEEFARIVGSLSMRGVVITVDGCLRIAPMQSNARVNPGGVWGKLGDL</sequence>
<proteinExistence type="predicted"/>
<gene>
    <name evidence="2" type="ORF">UFOPK3752_01623</name>
</gene>